<protein>
    <recommendedName>
        <fullName evidence="6">Fatty acid hydroxylase domain-containing protein</fullName>
    </recommendedName>
</protein>
<evidence type="ECO:0000256" key="2">
    <source>
        <dbReference type="ARBA" id="ARBA00022692"/>
    </source>
</evidence>
<evidence type="ECO:0000313" key="7">
    <source>
        <dbReference type="EMBL" id="KAH3768676.1"/>
    </source>
</evidence>
<dbReference type="AlphaFoldDB" id="A0A9D4DW30"/>
<dbReference type="GO" id="GO:0016491">
    <property type="term" value="F:oxidoreductase activity"/>
    <property type="evidence" value="ECO:0007669"/>
    <property type="project" value="InterPro"/>
</dbReference>
<dbReference type="PANTHER" id="PTHR11863">
    <property type="entry name" value="STEROL DESATURASE"/>
    <property type="match status" value="1"/>
</dbReference>
<keyword evidence="8" id="KW-1185">Reference proteome</keyword>
<keyword evidence="2 5" id="KW-0812">Transmembrane</keyword>
<keyword evidence="3 5" id="KW-1133">Transmembrane helix</keyword>
<evidence type="ECO:0000256" key="1">
    <source>
        <dbReference type="ARBA" id="ARBA00004370"/>
    </source>
</evidence>
<gene>
    <name evidence="7" type="ORF">DPMN_169895</name>
</gene>
<organism evidence="7 8">
    <name type="scientific">Dreissena polymorpha</name>
    <name type="common">Zebra mussel</name>
    <name type="synonym">Mytilus polymorpha</name>
    <dbReference type="NCBI Taxonomy" id="45954"/>
    <lineage>
        <taxon>Eukaryota</taxon>
        <taxon>Metazoa</taxon>
        <taxon>Spiralia</taxon>
        <taxon>Lophotrochozoa</taxon>
        <taxon>Mollusca</taxon>
        <taxon>Bivalvia</taxon>
        <taxon>Autobranchia</taxon>
        <taxon>Heteroconchia</taxon>
        <taxon>Euheterodonta</taxon>
        <taxon>Imparidentia</taxon>
        <taxon>Neoheterodontei</taxon>
        <taxon>Myida</taxon>
        <taxon>Dreissenoidea</taxon>
        <taxon>Dreissenidae</taxon>
        <taxon>Dreissena</taxon>
    </lineage>
</organism>
<dbReference type="GO" id="GO:0008610">
    <property type="term" value="P:lipid biosynthetic process"/>
    <property type="evidence" value="ECO:0007669"/>
    <property type="project" value="InterPro"/>
</dbReference>
<dbReference type="Pfam" id="PF04116">
    <property type="entry name" value="FA_hydroxylase"/>
    <property type="match status" value="1"/>
</dbReference>
<evidence type="ECO:0000256" key="4">
    <source>
        <dbReference type="ARBA" id="ARBA00023136"/>
    </source>
</evidence>
<feature type="transmembrane region" description="Helical" evidence="5">
    <location>
        <begin position="25"/>
        <end position="50"/>
    </location>
</feature>
<evidence type="ECO:0000313" key="8">
    <source>
        <dbReference type="Proteomes" id="UP000828390"/>
    </source>
</evidence>
<comment type="subcellular location">
    <subcellularLocation>
        <location evidence="1">Membrane</location>
    </subcellularLocation>
</comment>
<dbReference type="Proteomes" id="UP000828390">
    <property type="component" value="Unassembled WGS sequence"/>
</dbReference>
<proteinExistence type="predicted"/>
<keyword evidence="4 5" id="KW-0472">Membrane</keyword>
<dbReference type="GO" id="GO:0005506">
    <property type="term" value="F:iron ion binding"/>
    <property type="evidence" value="ECO:0007669"/>
    <property type="project" value="InterPro"/>
</dbReference>
<dbReference type="InterPro" id="IPR050307">
    <property type="entry name" value="Sterol_Desaturase_Related"/>
</dbReference>
<dbReference type="EMBL" id="JAIWYP010000009">
    <property type="protein sequence ID" value="KAH3768676.1"/>
    <property type="molecule type" value="Genomic_DNA"/>
</dbReference>
<dbReference type="InterPro" id="IPR006694">
    <property type="entry name" value="Fatty_acid_hydroxylase"/>
</dbReference>
<evidence type="ECO:0000256" key="3">
    <source>
        <dbReference type="ARBA" id="ARBA00022989"/>
    </source>
</evidence>
<dbReference type="OrthoDB" id="408954at2759"/>
<name>A0A9D4DW30_DREPO</name>
<feature type="domain" description="Fatty acid hydroxylase" evidence="6">
    <location>
        <begin position="122"/>
        <end position="245"/>
    </location>
</feature>
<evidence type="ECO:0000259" key="6">
    <source>
        <dbReference type="Pfam" id="PF04116"/>
    </source>
</evidence>
<feature type="transmembrane region" description="Helical" evidence="5">
    <location>
        <begin position="81"/>
        <end position="98"/>
    </location>
</feature>
<reference evidence="7" key="1">
    <citation type="journal article" date="2019" name="bioRxiv">
        <title>The Genome of the Zebra Mussel, Dreissena polymorpha: A Resource for Invasive Species Research.</title>
        <authorList>
            <person name="McCartney M.A."/>
            <person name="Auch B."/>
            <person name="Kono T."/>
            <person name="Mallez S."/>
            <person name="Zhang Y."/>
            <person name="Obille A."/>
            <person name="Becker A."/>
            <person name="Abrahante J.E."/>
            <person name="Garbe J."/>
            <person name="Badalamenti J.P."/>
            <person name="Herman A."/>
            <person name="Mangelson H."/>
            <person name="Liachko I."/>
            <person name="Sullivan S."/>
            <person name="Sone E.D."/>
            <person name="Koren S."/>
            <person name="Silverstein K.A.T."/>
            <person name="Beckman K.B."/>
            <person name="Gohl D.M."/>
        </authorList>
    </citation>
    <scope>NUCLEOTIDE SEQUENCE</scope>
    <source>
        <strain evidence="7">Duluth1</strain>
        <tissue evidence="7">Whole animal</tissue>
    </source>
</reference>
<dbReference type="GO" id="GO:0016020">
    <property type="term" value="C:membrane"/>
    <property type="evidence" value="ECO:0007669"/>
    <property type="project" value="UniProtKB-SubCell"/>
</dbReference>
<accession>A0A9D4DW30</accession>
<feature type="transmembrane region" description="Helical" evidence="5">
    <location>
        <begin position="118"/>
        <end position="136"/>
    </location>
</feature>
<reference evidence="7" key="2">
    <citation type="submission" date="2020-11" db="EMBL/GenBank/DDBJ databases">
        <authorList>
            <person name="McCartney M.A."/>
            <person name="Auch B."/>
            <person name="Kono T."/>
            <person name="Mallez S."/>
            <person name="Becker A."/>
            <person name="Gohl D.M."/>
            <person name="Silverstein K.A.T."/>
            <person name="Koren S."/>
            <person name="Bechman K.B."/>
            <person name="Herman A."/>
            <person name="Abrahante J.E."/>
            <person name="Garbe J."/>
        </authorList>
    </citation>
    <scope>NUCLEOTIDE SEQUENCE</scope>
    <source>
        <strain evidence="7">Duluth1</strain>
        <tissue evidence="7">Whole animal</tissue>
    </source>
</reference>
<comment type="caution">
    <text evidence="7">The sequence shown here is derived from an EMBL/GenBank/DDBJ whole genome shotgun (WGS) entry which is preliminary data.</text>
</comment>
<sequence length="270" mass="30953">MDLTEQRVVNESLTNAMSLAEGTRVFIALNVVFMTSFWSVGLAFLFVDVFQRPRWMLKFKTQPGRNQPVDMKDLTRLLRQLTVNYITVGLPYGVIHYVLHKLRGNDVTFTLPAASEFIVHLALCLIMEEITFYYAHRLFHTSVLYRRIHKVHHEWTAPIGLGAVYAHPLEFAFGNILTIASGPLVAGACQVTTLAWFTMATAVTIIHHSGYHLPLLPSPEFHDYHHLKFTGNYGLLGILDKLHGTLNQTWTRSKHFKRHRLIWSSKQMLT</sequence>
<evidence type="ECO:0000256" key="5">
    <source>
        <dbReference type="SAM" id="Phobius"/>
    </source>
</evidence>